<name>Q4TI29_TETNG</name>
<evidence type="ECO:0000313" key="2">
    <source>
        <dbReference type="EMBL" id="CAF87453.1"/>
    </source>
</evidence>
<dbReference type="AlphaFoldDB" id="Q4TI29"/>
<evidence type="ECO:0000256" key="1">
    <source>
        <dbReference type="SAM" id="MobiDB-lite"/>
    </source>
</evidence>
<feature type="non-terminal residue" evidence="2">
    <location>
        <position position="122"/>
    </location>
</feature>
<accession>Q4TI29</accession>
<sequence length="122" mass="12618">KSKRLLVELGGPGRRNPRWPRSFGNPGQGCSPCSTAAAKSASPSSLWSGRRRRAEAAPGTSPSDPRSFFSPQHATRSASTPGCSGAATWDTVSKVSRSGTSFCGGLQPLPGVSITTSLSLPF</sequence>
<comment type="caution">
    <text evidence="2">The sequence shown here is derived from an EMBL/GenBank/DDBJ whole genome shotgun (WGS) entry which is preliminary data.</text>
</comment>
<organism evidence="2">
    <name type="scientific">Tetraodon nigroviridis</name>
    <name type="common">Spotted green pufferfish</name>
    <name type="synonym">Chelonodon nigroviridis</name>
    <dbReference type="NCBI Taxonomy" id="99883"/>
    <lineage>
        <taxon>Eukaryota</taxon>
        <taxon>Metazoa</taxon>
        <taxon>Chordata</taxon>
        <taxon>Craniata</taxon>
        <taxon>Vertebrata</taxon>
        <taxon>Euteleostomi</taxon>
        <taxon>Actinopterygii</taxon>
        <taxon>Neopterygii</taxon>
        <taxon>Teleostei</taxon>
        <taxon>Neoteleostei</taxon>
        <taxon>Acanthomorphata</taxon>
        <taxon>Eupercaria</taxon>
        <taxon>Tetraodontiformes</taxon>
        <taxon>Tetradontoidea</taxon>
        <taxon>Tetraodontidae</taxon>
        <taxon>Tetraodon</taxon>
    </lineage>
</organism>
<protein>
    <submittedName>
        <fullName evidence="2">(spotted green pufferfish) hypothetical protein</fullName>
    </submittedName>
</protein>
<dbReference type="EMBL" id="CAAE01002441">
    <property type="protein sequence ID" value="CAF87453.1"/>
    <property type="molecule type" value="Genomic_DNA"/>
</dbReference>
<dbReference type="KEGG" id="tng:GSTEN00000158G001"/>
<feature type="compositionally biased region" description="Polar residues" evidence="1">
    <location>
        <begin position="60"/>
        <end position="82"/>
    </location>
</feature>
<feature type="region of interest" description="Disordered" evidence="1">
    <location>
        <begin position="1"/>
        <end position="85"/>
    </location>
</feature>
<reference evidence="2" key="1">
    <citation type="journal article" date="2004" name="Nature">
        <title>Genome duplication in the teleost fish Tetraodon nigroviridis reveals the early vertebrate proto-karyotype.</title>
        <authorList>
            <person name="Jaillon O."/>
            <person name="Aury J.-M."/>
            <person name="Brunet F."/>
            <person name="Petit J.-L."/>
            <person name="Stange-Thomann N."/>
            <person name="Mauceli E."/>
            <person name="Bouneau L."/>
            <person name="Fischer C."/>
            <person name="Ozouf-Costaz C."/>
            <person name="Bernot A."/>
            <person name="Nicaud S."/>
            <person name="Jaffe D."/>
            <person name="Fisher S."/>
            <person name="Lutfalla G."/>
            <person name="Dossat C."/>
            <person name="Segurens B."/>
            <person name="Dasilva C."/>
            <person name="Salanoubat M."/>
            <person name="Levy M."/>
            <person name="Boudet N."/>
            <person name="Castellano S."/>
            <person name="Anthouard V."/>
            <person name="Jubin C."/>
            <person name="Castelli V."/>
            <person name="Katinka M."/>
            <person name="Vacherie B."/>
            <person name="Biemont C."/>
            <person name="Skalli Z."/>
            <person name="Cattolico L."/>
            <person name="Poulain J."/>
            <person name="De Berardinis V."/>
            <person name="Cruaud C."/>
            <person name="Duprat S."/>
            <person name="Brottier P."/>
            <person name="Coutanceau J.-P."/>
            <person name="Gouzy J."/>
            <person name="Parra G."/>
            <person name="Lardier G."/>
            <person name="Chapple C."/>
            <person name="McKernan K.J."/>
            <person name="McEwan P."/>
            <person name="Bosak S."/>
            <person name="Kellis M."/>
            <person name="Volff J.-N."/>
            <person name="Guigo R."/>
            <person name="Zody M.C."/>
            <person name="Mesirov J."/>
            <person name="Lindblad-Toh K."/>
            <person name="Birren B."/>
            <person name="Nusbaum C."/>
            <person name="Kahn D."/>
            <person name="Robinson-Rechavi M."/>
            <person name="Laudet V."/>
            <person name="Schachter V."/>
            <person name="Quetier F."/>
            <person name="Saurin W."/>
            <person name="Scarpelli C."/>
            <person name="Wincker P."/>
            <person name="Lander E.S."/>
            <person name="Weissenbach J."/>
            <person name="Roest Crollius H."/>
        </authorList>
    </citation>
    <scope>NUCLEOTIDE SEQUENCE [LARGE SCALE GENOMIC DNA]</scope>
</reference>
<feature type="compositionally biased region" description="Low complexity" evidence="1">
    <location>
        <begin position="30"/>
        <end position="45"/>
    </location>
</feature>
<proteinExistence type="predicted"/>
<reference evidence="2" key="2">
    <citation type="submission" date="2004-02" db="EMBL/GenBank/DDBJ databases">
        <authorList>
            <consortium name="Genoscope"/>
            <consortium name="Whitehead Institute Centre for Genome Research"/>
        </authorList>
    </citation>
    <scope>NUCLEOTIDE SEQUENCE</scope>
</reference>
<gene>
    <name evidence="2" type="ORF">GSTENG00000158001</name>
</gene>